<dbReference type="InterPro" id="IPR028082">
    <property type="entry name" value="Peripla_BP_I"/>
</dbReference>
<keyword evidence="6" id="KW-1185">Reference proteome</keyword>
<feature type="signal peptide" evidence="3">
    <location>
        <begin position="1"/>
        <end position="21"/>
    </location>
</feature>
<dbReference type="AlphaFoldDB" id="E3JAH9"/>
<organism evidence="5 6">
    <name type="scientific">Pseudofrankia inefficax (strain DSM 45817 / CECT 9037 / DDB 130130 / EuI1c)</name>
    <name type="common">Frankia inefficax</name>
    <dbReference type="NCBI Taxonomy" id="298654"/>
    <lineage>
        <taxon>Bacteria</taxon>
        <taxon>Bacillati</taxon>
        <taxon>Actinomycetota</taxon>
        <taxon>Actinomycetes</taxon>
        <taxon>Frankiales</taxon>
        <taxon>Frankiaceae</taxon>
        <taxon>Pseudofrankia</taxon>
    </lineage>
</organism>
<gene>
    <name evidence="5" type="ordered locus">FraEuI1c_4172</name>
</gene>
<dbReference type="Proteomes" id="UP000002484">
    <property type="component" value="Chromosome"/>
</dbReference>
<name>E3JAH9_PSEI1</name>
<feature type="chain" id="PRO_5038891932" evidence="3">
    <location>
        <begin position="22"/>
        <end position="414"/>
    </location>
</feature>
<dbReference type="EMBL" id="CP002299">
    <property type="protein sequence ID" value="ADP82171.1"/>
    <property type="molecule type" value="Genomic_DNA"/>
</dbReference>
<keyword evidence="2 3" id="KW-0732">Signal</keyword>
<evidence type="ECO:0000313" key="5">
    <source>
        <dbReference type="EMBL" id="ADP82171.1"/>
    </source>
</evidence>
<dbReference type="PROSITE" id="PS51257">
    <property type="entry name" value="PROKAR_LIPOPROTEIN"/>
    <property type="match status" value="1"/>
</dbReference>
<evidence type="ECO:0000256" key="1">
    <source>
        <dbReference type="ARBA" id="ARBA00010062"/>
    </source>
</evidence>
<dbReference type="InterPro" id="IPR051010">
    <property type="entry name" value="BCAA_transport"/>
</dbReference>
<dbReference type="PANTHER" id="PTHR30483:SF6">
    <property type="entry name" value="PERIPLASMIC BINDING PROTEIN OF ABC TRANSPORTER FOR NATURAL AMINO ACIDS"/>
    <property type="match status" value="1"/>
</dbReference>
<sequence precursor="true">MFSGRKALTAAAAVAAATLTAAGCGSSSGSPTTPAGGASSASQKLTIGVLVDDTGAAASTNKTAINGMKAGIQYAARNGYTIKYVLADTQTSPTTALSAAQKLVTQDHVTAVVAQSALTFIAAPYLAAHNVPVIGSGSDGPEWSTTPSMFPVLGALHQTKVATTVGQFFKARGVTTVGTIGYGASPQSAAGARSSAASAQAAGLKVGYVNAQFPLGSTDVGPVSLAMKDAGVNGVTSATAPNTSFALITALRQQGVDLRAALLPVGYGGDLLAAGPGAAAAAQNVYFSLAYEPVEMQTAATKQFVSDLRATGTTGAPTYAEYNGYASIGLLVRGLKDAGGAPSSATLITALSKVHDWGALGLLGGRKIDINDRENIIAGVDNCVWITQFEGSAFRLVAGADPVCGAEVKGVTVS</sequence>
<keyword evidence="5" id="KW-0675">Receptor</keyword>
<dbReference type="InterPro" id="IPR028081">
    <property type="entry name" value="Leu-bd"/>
</dbReference>
<dbReference type="Gene3D" id="3.40.50.2300">
    <property type="match status" value="2"/>
</dbReference>
<evidence type="ECO:0000256" key="3">
    <source>
        <dbReference type="SAM" id="SignalP"/>
    </source>
</evidence>
<evidence type="ECO:0000259" key="4">
    <source>
        <dbReference type="Pfam" id="PF13458"/>
    </source>
</evidence>
<dbReference type="SUPFAM" id="SSF53822">
    <property type="entry name" value="Periplasmic binding protein-like I"/>
    <property type="match status" value="1"/>
</dbReference>
<dbReference type="KEGG" id="fri:FraEuI1c_4172"/>
<dbReference type="PANTHER" id="PTHR30483">
    <property type="entry name" value="LEUCINE-SPECIFIC-BINDING PROTEIN"/>
    <property type="match status" value="1"/>
</dbReference>
<evidence type="ECO:0000256" key="2">
    <source>
        <dbReference type="ARBA" id="ARBA00022729"/>
    </source>
</evidence>
<dbReference type="HOGENOM" id="CLU_054023_0_0_11"/>
<evidence type="ECO:0000313" key="6">
    <source>
        <dbReference type="Proteomes" id="UP000002484"/>
    </source>
</evidence>
<feature type="domain" description="Leucine-binding protein" evidence="4">
    <location>
        <begin position="45"/>
        <end position="390"/>
    </location>
</feature>
<reference evidence="5 6" key="1">
    <citation type="submission" date="2010-10" db="EMBL/GenBank/DDBJ databases">
        <title>Complete sequence of Frankia sp. EuI1c.</title>
        <authorList>
            <consortium name="US DOE Joint Genome Institute"/>
            <person name="Lucas S."/>
            <person name="Copeland A."/>
            <person name="Lapidus A."/>
            <person name="Cheng J.-F."/>
            <person name="Bruce D."/>
            <person name="Goodwin L."/>
            <person name="Pitluck S."/>
            <person name="Chertkov O."/>
            <person name="Detter J.C."/>
            <person name="Han C."/>
            <person name="Tapia R."/>
            <person name="Land M."/>
            <person name="Hauser L."/>
            <person name="Jeffries C."/>
            <person name="Kyrpides N."/>
            <person name="Ivanova N."/>
            <person name="Mikhailova N."/>
            <person name="Beauchemin N."/>
            <person name="Sen A."/>
            <person name="Sur S.A."/>
            <person name="Gtari M."/>
            <person name="Wall L."/>
            <person name="Tisa L."/>
            <person name="Woyke T."/>
        </authorList>
    </citation>
    <scope>NUCLEOTIDE SEQUENCE [LARGE SCALE GENOMIC DNA]</scope>
    <source>
        <strain evidence="6">DSM 45817 / CECT 9037 / EuI1c</strain>
    </source>
</reference>
<dbReference type="STRING" id="298654.FraEuI1c_4172"/>
<comment type="similarity">
    <text evidence="1">Belongs to the leucine-binding protein family.</text>
</comment>
<dbReference type="RefSeq" id="WP_013425289.1">
    <property type="nucleotide sequence ID" value="NC_014666.1"/>
</dbReference>
<proteinExistence type="inferred from homology"/>
<dbReference type="Pfam" id="PF13458">
    <property type="entry name" value="Peripla_BP_6"/>
    <property type="match status" value="1"/>
</dbReference>
<dbReference type="OrthoDB" id="4364076at2"/>
<protein>
    <submittedName>
        <fullName evidence="5">Extracellular ligand-binding receptor</fullName>
    </submittedName>
</protein>
<dbReference type="InParanoid" id="E3JAH9"/>
<accession>E3JAH9</accession>
<dbReference type="eggNOG" id="COG0683">
    <property type="taxonomic scope" value="Bacteria"/>
</dbReference>